<accession>A0A6C0BI48</accession>
<feature type="compositionally biased region" description="Basic residues" evidence="1">
    <location>
        <begin position="326"/>
        <end position="343"/>
    </location>
</feature>
<feature type="region of interest" description="Disordered" evidence="1">
    <location>
        <begin position="186"/>
        <end position="228"/>
    </location>
</feature>
<evidence type="ECO:0000256" key="1">
    <source>
        <dbReference type="SAM" id="MobiDB-lite"/>
    </source>
</evidence>
<name>A0A6C0BI48_9ZZZZ</name>
<reference evidence="2" key="1">
    <citation type="journal article" date="2020" name="Nature">
        <title>Giant virus diversity and host interactions through global metagenomics.</title>
        <authorList>
            <person name="Schulz F."/>
            <person name="Roux S."/>
            <person name="Paez-Espino D."/>
            <person name="Jungbluth S."/>
            <person name="Walsh D.A."/>
            <person name="Denef V.J."/>
            <person name="McMahon K.D."/>
            <person name="Konstantinidis K.T."/>
            <person name="Eloe-Fadrosh E.A."/>
            <person name="Kyrpides N.C."/>
            <person name="Woyke T."/>
        </authorList>
    </citation>
    <scope>NUCLEOTIDE SEQUENCE</scope>
    <source>
        <strain evidence="2">GVMAG-M-3300013006-15</strain>
    </source>
</reference>
<feature type="compositionally biased region" description="Pro residues" evidence="1">
    <location>
        <begin position="197"/>
        <end position="227"/>
    </location>
</feature>
<sequence length="343" mass="39500">MDLAYRQNKNLAESTAGNFFEMKRVSRAEYNKLWDIQKRGAKTALLALLPHLVPPDERIILILKNGFEGVNCSDRINGENLNIIVKKIFDGYLVWIRSIPYMGSTYYNQVIKEENTARLILEYAISNAKLEYEVCQNGSTDSFVRAFIEWIIANIVTQYETLQTSDYAQRKIKSIKELIAKLPVPTPRAKPQEEVSPLPPLPPLPPSPPPSPQMFPIPQEVSPPEPGQEPTLQFVAPHLNPWAQSFYGPWADWEHNMAQPKLRTELLARLNELTHRDGSEGRELIQMQVVNEEQIPTRVIKKRVEYLERRKREMGPAWGSVAQPRTRNRKVRNGRKGRKTRKN</sequence>
<feature type="region of interest" description="Disordered" evidence="1">
    <location>
        <begin position="312"/>
        <end position="343"/>
    </location>
</feature>
<evidence type="ECO:0000313" key="2">
    <source>
        <dbReference type="EMBL" id="QHS91780.1"/>
    </source>
</evidence>
<dbReference type="AlphaFoldDB" id="A0A6C0BI48"/>
<protein>
    <submittedName>
        <fullName evidence="2">Uncharacterized protein</fullName>
    </submittedName>
</protein>
<organism evidence="2">
    <name type="scientific">viral metagenome</name>
    <dbReference type="NCBI Taxonomy" id="1070528"/>
    <lineage>
        <taxon>unclassified sequences</taxon>
        <taxon>metagenomes</taxon>
        <taxon>organismal metagenomes</taxon>
    </lineage>
</organism>
<dbReference type="EMBL" id="MN739163">
    <property type="protein sequence ID" value="QHS91780.1"/>
    <property type="molecule type" value="Genomic_DNA"/>
</dbReference>
<proteinExistence type="predicted"/>